<protein>
    <submittedName>
        <fullName evidence="1">BrnT family toxin</fullName>
    </submittedName>
</protein>
<comment type="caution">
    <text evidence="1">The sequence shown here is derived from an EMBL/GenBank/DDBJ whole genome shotgun (WGS) entry which is preliminary data.</text>
</comment>
<organism evidence="1 2">
    <name type="scientific">Anabaena sphaerica FACHB-251</name>
    <dbReference type="NCBI Taxonomy" id="2692883"/>
    <lineage>
        <taxon>Bacteria</taxon>
        <taxon>Bacillati</taxon>
        <taxon>Cyanobacteriota</taxon>
        <taxon>Cyanophyceae</taxon>
        <taxon>Nostocales</taxon>
        <taxon>Nostocaceae</taxon>
        <taxon>Anabaena</taxon>
    </lineage>
</organism>
<accession>A0A926WFR9</accession>
<dbReference type="RefSeq" id="WP_190557983.1">
    <property type="nucleotide sequence ID" value="NZ_JACJQU010000002.1"/>
</dbReference>
<evidence type="ECO:0000313" key="2">
    <source>
        <dbReference type="Proteomes" id="UP000662185"/>
    </source>
</evidence>
<reference evidence="2" key="1">
    <citation type="journal article" date="2020" name="ISME J.">
        <title>Comparative genomics reveals insights into cyanobacterial evolution and habitat adaptation.</title>
        <authorList>
            <person name="Chen M.Y."/>
            <person name="Teng W.K."/>
            <person name="Zhao L."/>
            <person name="Hu C.X."/>
            <person name="Zhou Y.K."/>
            <person name="Han B.P."/>
            <person name="Song L.R."/>
            <person name="Shu W.S."/>
        </authorList>
    </citation>
    <scope>NUCLEOTIDE SEQUENCE [LARGE SCALE GENOMIC DNA]</scope>
    <source>
        <strain evidence="2">FACHB-251</strain>
    </source>
</reference>
<dbReference type="Pfam" id="PF04365">
    <property type="entry name" value="BrnT_toxin"/>
    <property type="match status" value="1"/>
</dbReference>
<evidence type="ECO:0000313" key="1">
    <source>
        <dbReference type="EMBL" id="MBD2293024.1"/>
    </source>
</evidence>
<dbReference type="Proteomes" id="UP000662185">
    <property type="component" value="Unassembled WGS sequence"/>
</dbReference>
<sequence length="96" mass="11504">MKLEFEWDDKKAQINFDKHGVNFEEAKTVFDDPFALIFDDPVHSFGEQREIIIGYSTQNRLLLVCFTERNKNVIRIFSSRLTTKKERQDYEQNTIR</sequence>
<keyword evidence="2" id="KW-1185">Reference proteome</keyword>
<proteinExistence type="predicted"/>
<dbReference type="InterPro" id="IPR038573">
    <property type="entry name" value="BrnT_sf"/>
</dbReference>
<gene>
    <name evidence="1" type="ORF">H6G06_05885</name>
</gene>
<dbReference type="EMBL" id="JACJQU010000002">
    <property type="protein sequence ID" value="MBD2293024.1"/>
    <property type="molecule type" value="Genomic_DNA"/>
</dbReference>
<dbReference type="Gene3D" id="3.10.450.530">
    <property type="entry name" value="Ribonuclease toxin, BrnT, of type II toxin-antitoxin system"/>
    <property type="match status" value="1"/>
</dbReference>
<dbReference type="AlphaFoldDB" id="A0A926WFR9"/>
<name>A0A926WFR9_9NOST</name>
<dbReference type="InterPro" id="IPR007460">
    <property type="entry name" value="BrnT_toxin"/>
</dbReference>